<sequence>MPTTRLLHSAEIPQADNLANVRRVLEALSGGVTEKERISEQTGISLRHVGYALAAARVLGWLGDDGASITPAARELLATSSGSADERTHLRRAIFACEVVKEVAPDLFEPAAPTREALARRIFRFTAGIGKETARRRAQTLLAWRSQVLERQLPLFPKRPRKRGAAAAAGAGEETAPGEGTASGEETAPRR</sequence>
<name>A9FEL3_SORC5</name>
<accession>A9FEL3</accession>
<reference evidence="2 3" key="1">
    <citation type="journal article" date="2007" name="Nat. Biotechnol.">
        <title>Complete genome sequence of the myxobacterium Sorangium cellulosum.</title>
        <authorList>
            <person name="Schneiker S."/>
            <person name="Perlova O."/>
            <person name="Kaiser O."/>
            <person name="Gerth K."/>
            <person name="Alici A."/>
            <person name="Altmeyer M.O."/>
            <person name="Bartels D."/>
            <person name="Bekel T."/>
            <person name="Beyer S."/>
            <person name="Bode E."/>
            <person name="Bode H.B."/>
            <person name="Bolten C.J."/>
            <person name="Choudhuri J.V."/>
            <person name="Doss S."/>
            <person name="Elnakady Y.A."/>
            <person name="Frank B."/>
            <person name="Gaigalat L."/>
            <person name="Goesmann A."/>
            <person name="Groeger C."/>
            <person name="Gross F."/>
            <person name="Jelsbak L."/>
            <person name="Jelsbak L."/>
            <person name="Kalinowski J."/>
            <person name="Kegler C."/>
            <person name="Knauber T."/>
            <person name="Konietzny S."/>
            <person name="Kopp M."/>
            <person name="Krause L."/>
            <person name="Krug D."/>
            <person name="Linke B."/>
            <person name="Mahmud T."/>
            <person name="Martinez-Arias R."/>
            <person name="McHardy A.C."/>
            <person name="Merai M."/>
            <person name="Meyer F."/>
            <person name="Mormann S."/>
            <person name="Munoz-Dorado J."/>
            <person name="Perez J."/>
            <person name="Pradella S."/>
            <person name="Rachid S."/>
            <person name="Raddatz G."/>
            <person name="Rosenau F."/>
            <person name="Rueckert C."/>
            <person name="Sasse F."/>
            <person name="Scharfe M."/>
            <person name="Schuster S.C."/>
            <person name="Suen G."/>
            <person name="Treuner-Lange A."/>
            <person name="Velicer G.J."/>
            <person name="Vorholter F.-J."/>
            <person name="Weissman K.J."/>
            <person name="Welch R.D."/>
            <person name="Wenzel S.C."/>
            <person name="Whitworth D.E."/>
            <person name="Wilhelm S."/>
            <person name="Wittmann C."/>
            <person name="Bloecker H."/>
            <person name="Puehler A."/>
            <person name="Mueller R."/>
        </authorList>
    </citation>
    <scope>NUCLEOTIDE SEQUENCE [LARGE SCALE GENOMIC DNA]</scope>
    <source>
        <strain evidence="3">So ce56</strain>
    </source>
</reference>
<dbReference type="Proteomes" id="UP000002139">
    <property type="component" value="Chromosome"/>
</dbReference>
<evidence type="ECO:0000313" key="3">
    <source>
        <dbReference type="Proteomes" id="UP000002139"/>
    </source>
</evidence>
<protein>
    <submittedName>
        <fullName evidence="2">Uncharacterized protein</fullName>
    </submittedName>
</protein>
<dbReference type="RefSeq" id="WP_012237367.1">
    <property type="nucleotide sequence ID" value="NC_010162.1"/>
</dbReference>
<dbReference type="AlphaFoldDB" id="A9FEL3"/>
<dbReference type="HOGENOM" id="CLU_1420620_0_0_7"/>
<dbReference type="OrthoDB" id="5511798at2"/>
<gene>
    <name evidence="2" type="ordered locus">sce4735</name>
</gene>
<proteinExistence type="predicted"/>
<dbReference type="KEGG" id="scl:sce4735"/>
<evidence type="ECO:0000313" key="2">
    <source>
        <dbReference type="EMBL" id="CAN94898.1"/>
    </source>
</evidence>
<dbReference type="EMBL" id="AM746676">
    <property type="protein sequence ID" value="CAN94898.1"/>
    <property type="molecule type" value="Genomic_DNA"/>
</dbReference>
<organism evidence="2 3">
    <name type="scientific">Sorangium cellulosum (strain So ce56)</name>
    <name type="common">Polyangium cellulosum (strain So ce56)</name>
    <dbReference type="NCBI Taxonomy" id="448385"/>
    <lineage>
        <taxon>Bacteria</taxon>
        <taxon>Pseudomonadati</taxon>
        <taxon>Myxococcota</taxon>
        <taxon>Polyangia</taxon>
        <taxon>Polyangiales</taxon>
        <taxon>Polyangiaceae</taxon>
        <taxon>Sorangium</taxon>
    </lineage>
</organism>
<keyword evidence="3" id="KW-1185">Reference proteome</keyword>
<feature type="region of interest" description="Disordered" evidence="1">
    <location>
        <begin position="155"/>
        <end position="191"/>
    </location>
</feature>
<evidence type="ECO:0000256" key="1">
    <source>
        <dbReference type="SAM" id="MobiDB-lite"/>
    </source>
</evidence>
<feature type="compositionally biased region" description="Low complexity" evidence="1">
    <location>
        <begin position="165"/>
        <end position="191"/>
    </location>
</feature>